<reference evidence="9 10" key="1">
    <citation type="submission" date="2016-10" db="EMBL/GenBank/DDBJ databases">
        <authorList>
            <person name="de Groot N.N."/>
        </authorList>
    </citation>
    <scope>NUCLEOTIDE SEQUENCE [LARGE SCALE GENOMIC DNA]</scope>
    <source>
        <strain evidence="9 10">SLAS-1</strain>
    </source>
</reference>
<evidence type="ECO:0000256" key="1">
    <source>
        <dbReference type="ARBA" id="ARBA00006336"/>
    </source>
</evidence>
<organism evidence="9 10">
    <name type="scientific">Halarsenatibacter silvermanii</name>
    <dbReference type="NCBI Taxonomy" id="321763"/>
    <lineage>
        <taxon>Bacteria</taxon>
        <taxon>Bacillati</taxon>
        <taxon>Bacillota</taxon>
        <taxon>Clostridia</taxon>
        <taxon>Halanaerobiales</taxon>
        <taxon>Halarsenatibacteraceae</taxon>
        <taxon>Halarsenatibacter</taxon>
    </lineage>
</organism>
<dbReference type="RefSeq" id="WP_089759190.1">
    <property type="nucleotide sequence ID" value="NZ_FNGO01000006.1"/>
</dbReference>
<dbReference type="AlphaFoldDB" id="A0A1G9LKW2"/>
<gene>
    <name evidence="9" type="ORF">SAMN04488692_10693</name>
</gene>
<dbReference type="GO" id="GO:0046872">
    <property type="term" value="F:metal ion binding"/>
    <property type="evidence" value="ECO:0007669"/>
    <property type="project" value="UniProtKB-KW"/>
</dbReference>
<dbReference type="PANTHER" id="PTHR11080:SF2">
    <property type="entry name" value="LD05707P"/>
    <property type="match status" value="1"/>
</dbReference>
<dbReference type="CDD" id="cd01011">
    <property type="entry name" value="nicotinamidase"/>
    <property type="match status" value="1"/>
</dbReference>
<dbReference type="InterPro" id="IPR036380">
    <property type="entry name" value="Isochorismatase-like_sf"/>
</dbReference>
<evidence type="ECO:0000256" key="3">
    <source>
        <dbReference type="ARBA" id="ARBA00022723"/>
    </source>
</evidence>
<feature type="domain" description="Isochorismatase-like" evidence="8">
    <location>
        <begin position="5"/>
        <end position="202"/>
    </location>
</feature>
<dbReference type="Pfam" id="PF00857">
    <property type="entry name" value="Isochorismatase"/>
    <property type="match status" value="1"/>
</dbReference>
<evidence type="ECO:0000256" key="2">
    <source>
        <dbReference type="ARBA" id="ARBA00022642"/>
    </source>
</evidence>
<evidence type="ECO:0000313" key="9">
    <source>
        <dbReference type="EMBL" id="SDL62498.1"/>
    </source>
</evidence>
<keyword evidence="2" id="KW-0662">Pyridine nucleotide biosynthesis</keyword>
<evidence type="ECO:0000259" key="8">
    <source>
        <dbReference type="Pfam" id="PF00857"/>
    </source>
</evidence>
<dbReference type="Proteomes" id="UP000199476">
    <property type="component" value="Unassembled WGS sequence"/>
</dbReference>
<evidence type="ECO:0000256" key="4">
    <source>
        <dbReference type="ARBA" id="ARBA00022801"/>
    </source>
</evidence>
<evidence type="ECO:0000256" key="5">
    <source>
        <dbReference type="ARBA" id="ARBA00037900"/>
    </source>
</evidence>
<dbReference type="PANTHER" id="PTHR11080">
    <property type="entry name" value="PYRAZINAMIDASE/NICOTINAMIDASE"/>
    <property type="match status" value="1"/>
</dbReference>
<protein>
    <recommendedName>
        <fullName evidence="6">nicotinamidase</fullName>
        <ecNumber evidence="6">3.5.1.19</ecNumber>
    </recommendedName>
    <alternativeName>
        <fullName evidence="7">Nicotinamide deamidase</fullName>
    </alternativeName>
</protein>
<dbReference type="NCBIfam" id="NF008623">
    <property type="entry name" value="PRK11609.1"/>
    <property type="match status" value="1"/>
</dbReference>
<dbReference type="InterPro" id="IPR052347">
    <property type="entry name" value="Isochorismatase_Nicotinamidase"/>
</dbReference>
<comment type="similarity">
    <text evidence="1">Belongs to the isochorismatase family.</text>
</comment>
<dbReference type="EMBL" id="FNGO01000006">
    <property type="protein sequence ID" value="SDL62498.1"/>
    <property type="molecule type" value="Genomic_DNA"/>
</dbReference>
<dbReference type="Gene3D" id="3.40.50.850">
    <property type="entry name" value="Isochorismatase-like"/>
    <property type="match status" value="1"/>
</dbReference>
<name>A0A1G9LKW2_9FIRM</name>
<evidence type="ECO:0000313" key="10">
    <source>
        <dbReference type="Proteomes" id="UP000199476"/>
    </source>
</evidence>
<dbReference type="SUPFAM" id="SSF52499">
    <property type="entry name" value="Isochorismatase-like hydrolases"/>
    <property type="match status" value="1"/>
</dbReference>
<dbReference type="OrthoDB" id="9796485at2"/>
<keyword evidence="10" id="KW-1185">Reference proteome</keyword>
<evidence type="ECO:0000256" key="6">
    <source>
        <dbReference type="ARBA" id="ARBA00039017"/>
    </source>
</evidence>
<proteinExistence type="inferred from homology"/>
<dbReference type="EC" id="3.5.1.19" evidence="6"/>
<dbReference type="GO" id="GO:0008936">
    <property type="term" value="F:nicotinamidase activity"/>
    <property type="evidence" value="ECO:0007669"/>
    <property type="project" value="UniProtKB-EC"/>
</dbReference>
<dbReference type="InterPro" id="IPR000868">
    <property type="entry name" value="Isochorismatase-like_dom"/>
</dbReference>
<keyword evidence="4" id="KW-0378">Hydrolase</keyword>
<dbReference type="STRING" id="321763.SAMN04488692_10693"/>
<keyword evidence="3" id="KW-0479">Metal-binding</keyword>
<sequence length="208" mass="23338">MAEKALLCVDLQYDFYEDGALAVPGASKINPRINELMDSDGYRTIAASQDWHPPEHMSFAKNHDKEPLAEYEGDNEGIGPVLWPEHCQQGTRGAAFHEDINTRRFDMIMRKGQKKMIDSYSAFQDNNGRDLGLADYFRGLDIEVIDIAGLALDVCVYYTVCDALKYGFDVNLIRPAARGVNARPGDVEEALKDMKDRGAEIIEDMENV</sequence>
<dbReference type="GO" id="GO:0019363">
    <property type="term" value="P:pyridine nucleotide biosynthetic process"/>
    <property type="evidence" value="ECO:0007669"/>
    <property type="project" value="UniProtKB-KW"/>
</dbReference>
<evidence type="ECO:0000256" key="7">
    <source>
        <dbReference type="ARBA" id="ARBA00043224"/>
    </source>
</evidence>
<comment type="pathway">
    <text evidence="5">Cofactor biosynthesis; nicotinate biosynthesis; nicotinate from nicotinamide: step 1/1.</text>
</comment>
<accession>A0A1G9LKW2</accession>